<proteinExistence type="predicted"/>
<comment type="caution">
    <text evidence="2">The sequence shown here is derived from an EMBL/GenBank/DDBJ whole genome shotgun (WGS) entry which is preliminary data.</text>
</comment>
<dbReference type="EMBL" id="JAUZQC010000022">
    <property type="protein sequence ID" value="KAK5850643.1"/>
    <property type="molecule type" value="Genomic_DNA"/>
</dbReference>
<reference evidence="2 3" key="2">
    <citation type="journal article" date="2023" name="Mol. Biol. Evol.">
        <title>Genomics of Secondarily Temperate Adaptation in the Only Non-Antarctic Icefish.</title>
        <authorList>
            <person name="Rivera-Colon A.G."/>
            <person name="Rayamajhi N."/>
            <person name="Minhas B.F."/>
            <person name="Madrigal G."/>
            <person name="Bilyk K.T."/>
            <person name="Yoon V."/>
            <person name="Hune M."/>
            <person name="Gregory S."/>
            <person name="Cheng C.H.C."/>
            <person name="Catchen J.M."/>
        </authorList>
    </citation>
    <scope>NUCLEOTIDE SEQUENCE [LARGE SCALE GENOMIC DNA]</scope>
    <source>
        <strain evidence="2">JMC-PN-2008</strain>
    </source>
</reference>
<evidence type="ECO:0000256" key="1">
    <source>
        <dbReference type="SAM" id="Phobius"/>
    </source>
</evidence>
<dbReference type="AlphaFoldDB" id="A0AAN8ACV2"/>
<gene>
    <name evidence="2" type="ORF">PBY51_001504</name>
</gene>
<protein>
    <submittedName>
        <fullName evidence="2">Uncharacterized protein</fullName>
    </submittedName>
</protein>
<keyword evidence="1" id="KW-0472">Membrane</keyword>
<reference evidence="2 3" key="1">
    <citation type="journal article" date="2023" name="Genes (Basel)">
        <title>Chromosome-Level Genome Assembly and Circadian Gene Repertoire of the Patagonia Blennie Eleginops maclovinus-The Closest Ancestral Proxy of Antarctic Cryonotothenioids.</title>
        <authorList>
            <person name="Cheng C.C."/>
            <person name="Rivera-Colon A.G."/>
            <person name="Minhas B.F."/>
            <person name="Wilson L."/>
            <person name="Rayamajhi N."/>
            <person name="Vargas-Chacoff L."/>
            <person name="Catchen J.M."/>
        </authorList>
    </citation>
    <scope>NUCLEOTIDE SEQUENCE [LARGE SCALE GENOMIC DNA]</scope>
    <source>
        <strain evidence="2">JMC-PN-2008</strain>
    </source>
</reference>
<keyword evidence="1" id="KW-1133">Transmembrane helix</keyword>
<keyword evidence="3" id="KW-1185">Reference proteome</keyword>
<dbReference type="Proteomes" id="UP001346869">
    <property type="component" value="Unassembled WGS sequence"/>
</dbReference>
<feature type="transmembrane region" description="Helical" evidence="1">
    <location>
        <begin position="6"/>
        <end position="27"/>
    </location>
</feature>
<keyword evidence="1" id="KW-0812">Transmembrane</keyword>
<evidence type="ECO:0000313" key="3">
    <source>
        <dbReference type="Proteomes" id="UP001346869"/>
    </source>
</evidence>
<organism evidence="2 3">
    <name type="scientific">Eleginops maclovinus</name>
    <name type="common">Patagonian blennie</name>
    <name type="synonym">Eleginus maclovinus</name>
    <dbReference type="NCBI Taxonomy" id="56733"/>
    <lineage>
        <taxon>Eukaryota</taxon>
        <taxon>Metazoa</taxon>
        <taxon>Chordata</taxon>
        <taxon>Craniata</taxon>
        <taxon>Vertebrata</taxon>
        <taxon>Euteleostomi</taxon>
        <taxon>Actinopterygii</taxon>
        <taxon>Neopterygii</taxon>
        <taxon>Teleostei</taxon>
        <taxon>Neoteleostei</taxon>
        <taxon>Acanthomorphata</taxon>
        <taxon>Eupercaria</taxon>
        <taxon>Perciformes</taxon>
        <taxon>Notothenioidei</taxon>
        <taxon>Eleginopidae</taxon>
        <taxon>Eleginops</taxon>
    </lineage>
</organism>
<evidence type="ECO:0000313" key="2">
    <source>
        <dbReference type="EMBL" id="KAK5850643.1"/>
    </source>
</evidence>
<name>A0AAN8ACV2_ELEMC</name>
<sequence>MTQVGNVLPYLFPGLVVSIAVVLLCFYMHGKKKRAAYDVTVPTSQEDNRLYTIPLSEEQAEEETHYDRFPPRYSTVDLPPPYSLFDPKVASIWSDDPPPVYEMYPITLSPHHWMTPAGHLHP</sequence>
<accession>A0AAN8ACV2</accession>